<protein>
    <recommendedName>
        <fullName evidence="6">Aldehyde dehydrogenase domain-containing protein</fullName>
    </recommendedName>
</protein>
<name>A0A9W9G875_9EURO</name>
<organism evidence="7 8">
    <name type="scientific">Penicillium angulare</name>
    <dbReference type="NCBI Taxonomy" id="116970"/>
    <lineage>
        <taxon>Eukaryota</taxon>
        <taxon>Fungi</taxon>
        <taxon>Dikarya</taxon>
        <taxon>Ascomycota</taxon>
        <taxon>Pezizomycotina</taxon>
        <taxon>Eurotiomycetes</taxon>
        <taxon>Eurotiomycetidae</taxon>
        <taxon>Eurotiales</taxon>
        <taxon>Aspergillaceae</taxon>
        <taxon>Penicillium</taxon>
    </lineage>
</organism>
<dbReference type="InterPro" id="IPR029510">
    <property type="entry name" value="Ald_DH_CS_GLU"/>
</dbReference>
<evidence type="ECO:0000259" key="6">
    <source>
        <dbReference type="Pfam" id="PF00171"/>
    </source>
</evidence>
<reference evidence="7" key="1">
    <citation type="submission" date="2022-11" db="EMBL/GenBank/DDBJ databases">
        <authorList>
            <person name="Petersen C."/>
        </authorList>
    </citation>
    <scope>NUCLEOTIDE SEQUENCE</scope>
    <source>
        <strain evidence="7">IBT 30069</strain>
    </source>
</reference>
<dbReference type="EMBL" id="JAPQKH010000002">
    <property type="protein sequence ID" value="KAJ5113856.1"/>
    <property type="molecule type" value="Genomic_DNA"/>
</dbReference>
<evidence type="ECO:0000256" key="1">
    <source>
        <dbReference type="ARBA" id="ARBA00009986"/>
    </source>
</evidence>
<accession>A0A9W9G875</accession>
<gene>
    <name evidence="7" type="ORF">N7456_002390</name>
</gene>
<evidence type="ECO:0000256" key="4">
    <source>
        <dbReference type="PROSITE-ProRule" id="PRU10007"/>
    </source>
</evidence>
<feature type="active site" evidence="4">
    <location>
        <position position="263"/>
    </location>
</feature>
<proteinExistence type="inferred from homology"/>
<dbReference type="PROSITE" id="PS00687">
    <property type="entry name" value="ALDEHYDE_DEHYDR_GLU"/>
    <property type="match status" value="1"/>
</dbReference>
<dbReference type="InterPro" id="IPR016161">
    <property type="entry name" value="Ald_DH/histidinol_DH"/>
</dbReference>
<dbReference type="OrthoDB" id="310895at2759"/>
<evidence type="ECO:0000256" key="5">
    <source>
        <dbReference type="RuleBase" id="RU003345"/>
    </source>
</evidence>
<dbReference type="AlphaFoldDB" id="A0A9W9G875"/>
<evidence type="ECO:0000313" key="7">
    <source>
        <dbReference type="EMBL" id="KAJ5113856.1"/>
    </source>
</evidence>
<dbReference type="PANTHER" id="PTHR42986">
    <property type="entry name" value="BENZALDEHYDE DEHYDROGENASE YFMT"/>
    <property type="match status" value="1"/>
</dbReference>
<dbReference type="InterPro" id="IPR016163">
    <property type="entry name" value="Ald_DH_C"/>
</dbReference>
<evidence type="ECO:0000256" key="2">
    <source>
        <dbReference type="ARBA" id="ARBA00023002"/>
    </source>
</evidence>
<dbReference type="Proteomes" id="UP001149165">
    <property type="component" value="Unassembled WGS sequence"/>
</dbReference>
<comment type="similarity">
    <text evidence="1 5">Belongs to the aldehyde dehydrogenase family.</text>
</comment>
<dbReference type="PANTHER" id="PTHR42986:SF1">
    <property type="entry name" value="BENZALDEHYDE DEHYDROGENASE YFMT"/>
    <property type="match status" value="1"/>
</dbReference>
<dbReference type="InterPro" id="IPR016162">
    <property type="entry name" value="Ald_DH_N"/>
</dbReference>
<dbReference type="Pfam" id="PF00171">
    <property type="entry name" value="Aldedh"/>
    <property type="match status" value="1"/>
</dbReference>
<evidence type="ECO:0000256" key="3">
    <source>
        <dbReference type="ARBA" id="ARBA00023027"/>
    </source>
</evidence>
<dbReference type="Gene3D" id="3.40.605.10">
    <property type="entry name" value="Aldehyde Dehydrogenase, Chain A, domain 1"/>
    <property type="match status" value="1"/>
</dbReference>
<keyword evidence="3" id="KW-0520">NAD</keyword>
<reference evidence="7" key="2">
    <citation type="journal article" date="2023" name="IMA Fungus">
        <title>Comparative genomic study of the Penicillium genus elucidates a diverse pangenome and 15 lateral gene transfer events.</title>
        <authorList>
            <person name="Petersen C."/>
            <person name="Sorensen T."/>
            <person name="Nielsen M.R."/>
            <person name="Sondergaard T.E."/>
            <person name="Sorensen J.L."/>
            <person name="Fitzpatrick D.A."/>
            <person name="Frisvad J.C."/>
            <person name="Nielsen K.L."/>
        </authorList>
    </citation>
    <scope>NUCLEOTIDE SEQUENCE</scope>
    <source>
        <strain evidence="7">IBT 30069</strain>
    </source>
</reference>
<dbReference type="SUPFAM" id="SSF53720">
    <property type="entry name" value="ALDH-like"/>
    <property type="match status" value="1"/>
</dbReference>
<dbReference type="InterPro" id="IPR015590">
    <property type="entry name" value="Aldehyde_DH_dom"/>
</dbReference>
<evidence type="ECO:0000313" key="8">
    <source>
        <dbReference type="Proteomes" id="UP001149165"/>
    </source>
</evidence>
<feature type="domain" description="Aldehyde dehydrogenase" evidence="6">
    <location>
        <begin position="25"/>
        <end position="490"/>
    </location>
</feature>
<dbReference type="Gene3D" id="3.40.309.10">
    <property type="entry name" value="Aldehyde Dehydrogenase, Chain A, domain 2"/>
    <property type="match status" value="1"/>
</dbReference>
<keyword evidence="8" id="KW-1185">Reference proteome</keyword>
<keyword evidence="2 5" id="KW-0560">Oxidoreductase</keyword>
<sequence>MSQSISQSHGLEKPQQLFIGGTYQESKNNATFSVKNPMTGDEIYQCASASLEDYAAAIDGAHLAQRAWAQLGPSARRLILLKAADIMETYIESDAPEILAAEVSATKGWVKANIFSTAGVLRENAALATHIKGEVVPADRPGTTILVDRQPVGVVFAISPWNMPVTLTARAICCPLICGNAVILKPSEFSPKSQHLVVRAMTEAGLPPGCLQFLPTSPADTPAAVEFTVKHPKVSRTNFTGSDRVGHIIGALSASCLKPCVLELGGKAPVVILEDADIEAAVEAVAYGAFSNSGQICMSTERVIIHRLLSAEFKTRLVKRVEALKVGNHLVDPDVQLSGVFTSASATRLLKLVKDAVNAGANILTGDLTLHGPCQTILVPHILEGVTRGMDLFSKESFGPILFISEFDNDEDAISQANDSEFSLCASVFSRDVLRAMDMAKQIRTGSCHVNGPTVYIEAPLPNGGIGGASGYGRFGGIAGIEEFTERQIVSLARPGMKYAF</sequence>
<comment type="caution">
    <text evidence="7">The sequence shown here is derived from an EMBL/GenBank/DDBJ whole genome shotgun (WGS) entry which is preliminary data.</text>
</comment>
<dbReference type="GO" id="GO:0016620">
    <property type="term" value="F:oxidoreductase activity, acting on the aldehyde or oxo group of donors, NAD or NADP as acceptor"/>
    <property type="evidence" value="ECO:0007669"/>
    <property type="project" value="InterPro"/>
</dbReference>